<name>A0A4P6P2X7_9GAMM</name>
<dbReference type="InterPro" id="IPR000943">
    <property type="entry name" value="RNA_pol_sigma70"/>
</dbReference>
<evidence type="ECO:0000256" key="4">
    <source>
        <dbReference type="ARBA" id="ARBA00023125"/>
    </source>
</evidence>
<evidence type="ECO:0000256" key="2">
    <source>
        <dbReference type="ARBA" id="ARBA00023015"/>
    </source>
</evidence>
<dbReference type="InterPro" id="IPR007627">
    <property type="entry name" value="RNA_pol_sigma70_r2"/>
</dbReference>
<dbReference type="Pfam" id="PF04545">
    <property type="entry name" value="Sigma70_r4"/>
    <property type="match status" value="1"/>
</dbReference>
<dbReference type="KEGG" id="lsd:EMK97_07360"/>
<dbReference type="FunFam" id="1.20.120.1810:FF:000001">
    <property type="entry name" value="RNA polymerase sigma factor RpoH"/>
    <property type="match status" value="1"/>
</dbReference>
<dbReference type="InterPro" id="IPR013324">
    <property type="entry name" value="RNA_pol_sigma_r3/r4-like"/>
</dbReference>
<keyword evidence="2" id="KW-0805">Transcription regulation</keyword>
<dbReference type="PRINTS" id="PR00046">
    <property type="entry name" value="SIGMA70FCT"/>
</dbReference>
<reference evidence="7 8" key="1">
    <citation type="submission" date="2018-12" db="EMBL/GenBank/DDBJ databases">
        <title>Complete genome of Litorilituus sediminis.</title>
        <authorList>
            <person name="Liu A."/>
            <person name="Rong J."/>
        </authorList>
    </citation>
    <scope>NUCLEOTIDE SEQUENCE [LARGE SCALE GENOMIC DNA]</scope>
    <source>
        <strain evidence="7 8">JCM 17549</strain>
    </source>
</reference>
<dbReference type="PROSITE" id="PS00715">
    <property type="entry name" value="SIGMA70_1"/>
    <property type="match status" value="1"/>
</dbReference>
<dbReference type="SUPFAM" id="SSF88659">
    <property type="entry name" value="Sigma3 and sigma4 domains of RNA polymerase sigma factors"/>
    <property type="match status" value="1"/>
</dbReference>
<protein>
    <submittedName>
        <fullName evidence="7">Sigma-70 family RNA polymerase sigma factor</fullName>
    </submittedName>
</protein>
<dbReference type="Gene3D" id="1.20.120.1810">
    <property type="match status" value="1"/>
</dbReference>
<dbReference type="Gene3D" id="1.20.140.160">
    <property type="match status" value="1"/>
</dbReference>
<dbReference type="OrthoDB" id="9809557at2"/>
<dbReference type="RefSeq" id="WP_130600824.1">
    <property type="nucleotide sequence ID" value="NZ_CP034759.1"/>
</dbReference>
<keyword evidence="5" id="KW-0804">Transcription</keyword>
<dbReference type="GO" id="GO:0003677">
    <property type="term" value="F:DNA binding"/>
    <property type="evidence" value="ECO:0007669"/>
    <property type="project" value="UniProtKB-KW"/>
</dbReference>
<dbReference type="GO" id="GO:0006352">
    <property type="term" value="P:DNA-templated transcription initiation"/>
    <property type="evidence" value="ECO:0007669"/>
    <property type="project" value="InterPro"/>
</dbReference>
<dbReference type="GO" id="GO:0016987">
    <property type="term" value="F:sigma factor activity"/>
    <property type="evidence" value="ECO:0007669"/>
    <property type="project" value="UniProtKB-KW"/>
</dbReference>
<evidence type="ECO:0000256" key="5">
    <source>
        <dbReference type="ARBA" id="ARBA00023163"/>
    </source>
</evidence>
<comment type="similarity">
    <text evidence="1">Belongs to the sigma-70 factor family.</text>
</comment>
<dbReference type="NCBIfam" id="NF005143">
    <property type="entry name" value="PRK06596.1"/>
    <property type="match status" value="1"/>
</dbReference>
<keyword evidence="4" id="KW-0238">DNA-binding</keyword>
<keyword evidence="8" id="KW-1185">Reference proteome</keyword>
<dbReference type="PANTHER" id="PTHR30376">
    <property type="entry name" value="SIGMA FACTOR RPOH HEAT SHOCK RELATED"/>
    <property type="match status" value="1"/>
</dbReference>
<dbReference type="InterPro" id="IPR013325">
    <property type="entry name" value="RNA_pol_sigma_r2"/>
</dbReference>
<dbReference type="SUPFAM" id="SSF88946">
    <property type="entry name" value="Sigma2 domain of RNA polymerase sigma factors"/>
    <property type="match status" value="1"/>
</dbReference>
<dbReference type="InterPro" id="IPR014284">
    <property type="entry name" value="RNA_pol_sigma-70_dom"/>
</dbReference>
<accession>A0A4P6P2X7</accession>
<evidence type="ECO:0000256" key="1">
    <source>
        <dbReference type="ARBA" id="ARBA00007788"/>
    </source>
</evidence>
<dbReference type="PANTHER" id="PTHR30376:SF3">
    <property type="entry name" value="RNA POLYMERASE SIGMA FACTOR RPOH"/>
    <property type="match status" value="1"/>
</dbReference>
<dbReference type="Pfam" id="PF04542">
    <property type="entry name" value="Sigma70_r2"/>
    <property type="match status" value="1"/>
</dbReference>
<evidence type="ECO:0000313" key="7">
    <source>
        <dbReference type="EMBL" id="QBG35544.1"/>
    </source>
</evidence>
<proteinExistence type="inferred from homology"/>
<evidence type="ECO:0000313" key="8">
    <source>
        <dbReference type="Proteomes" id="UP000290244"/>
    </source>
</evidence>
<dbReference type="AlphaFoldDB" id="A0A4P6P2X7"/>
<evidence type="ECO:0000259" key="6">
    <source>
        <dbReference type="PROSITE" id="PS00715"/>
    </source>
</evidence>
<dbReference type="EMBL" id="CP034759">
    <property type="protein sequence ID" value="QBG35544.1"/>
    <property type="molecule type" value="Genomic_DNA"/>
</dbReference>
<dbReference type="InterPro" id="IPR007630">
    <property type="entry name" value="RNA_pol_sigma70_r4"/>
</dbReference>
<evidence type="ECO:0000256" key="3">
    <source>
        <dbReference type="ARBA" id="ARBA00023082"/>
    </source>
</evidence>
<feature type="domain" description="RNA polymerase sigma-70" evidence="6">
    <location>
        <begin position="76"/>
        <end position="89"/>
    </location>
</feature>
<dbReference type="NCBIfam" id="TIGR02937">
    <property type="entry name" value="sigma70-ECF"/>
    <property type="match status" value="1"/>
</dbReference>
<dbReference type="InterPro" id="IPR050813">
    <property type="entry name" value="Sigma-70_Factor"/>
</dbReference>
<dbReference type="Proteomes" id="UP000290244">
    <property type="component" value="Chromosome"/>
</dbReference>
<organism evidence="7 8">
    <name type="scientific">Litorilituus sediminis</name>
    <dbReference type="NCBI Taxonomy" id="718192"/>
    <lineage>
        <taxon>Bacteria</taxon>
        <taxon>Pseudomonadati</taxon>
        <taxon>Pseudomonadota</taxon>
        <taxon>Gammaproteobacteria</taxon>
        <taxon>Alteromonadales</taxon>
        <taxon>Colwelliaceae</taxon>
        <taxon>Litorilituus</taxon>
    </lineage>
</organism>
<gene>
    <name evidence="7" type="ORF">EMK97_07360</name>
</gene>
<sequence>MTTHLTPVLQNTASFDAYLSYVNSQPIVDEQQERSLFEDYQQRNDLAAAEKLVLSHLRFVAYIARSYKGYGLPLDDLVQEGTIGLMKSVKKFSLDFGVRLSSFAVHYIKAEIQEYVIKNWRLVKAATTKAKRKLFFNLRTLKSNTQWLSYKEKTEIAEQLQVSEEDVADMEAQFAQSDFYLNSSVNDEGDNNASSDFILADESEAFTATLIQQDYTDKAFKQVKSIIEKLDERSRDIIENRWLAKEKYTHKYFSEKYGVSQERIRQIEEKALTILRTKMLAITH</sequence>
<keyword evidence="3" id="KW-0731">Sigma factor</keyword>